<evidence type="ECO:0000313" key="2">
    <source>
        <dbReference type="EMBL" id="SEO69705.1"/>
    </source>
</evidence>
<evidence type="ECO:0000259" key="1">
    <source>
        <dbReference type="Pfam" id="PF00296"/>
    </source>
</evidence>
<dbReference type="PANTHER" id="PTHR30011:SF32">
    <property type="entry name" value="CONSERVED PROTEIN"/>
    <property type="match status" value="1"/>
</dbReference>
<dbReference type="InterPro" id="IPR011251">
    <property type="entry name" value="Luciferase-like_dom"/>
</dbReference>
<dbReference type="GO" id="GO:0016705">
    <property type="term" value="F:oxidoreductase activity, acting on paired donors, with incorporation or reduction of molecular oxygen"/>
    <property type="evidence" value="ECO:0007669"/>
    <property type="project" value="InterPro"/>
</dbReference>
<evidence type="ECO:0000313" key="3">
    <source>
        <dbReference type="Proteomes" id="UP000198960"/>
    </source>
</evidence>
<reference evidence="3" key="1">
    <citation type="submission" date="2016-10" db="EMBL/GenBank/DDBJ databases">
        <authorList>
            <person name="Varghese N."/>
            <person name="Submissions S."/>
        </authorList>
    </citation>
    <scope>NUCLEOTIDE SEQUENCE [LARGE SCALE GENOMIC DNA]</scope>
    <source>
        <strain evidence="3">DSM 45413</strain>
    </source>
</reference>
<dbReference type="InterPro" id="IPR019921">
    <property type="entry name" value="Lucif-like_OxRdtase_Rv2161c"/>
</dbReference>
<dbReference type="InterPro" id="IPR036661">
    <property type="entry name" value="Luciferase-like_sf"/>
</dbReference>
<proteinExistence type="predicted"/>
<dbReference type="Proteomes" id="UP000198960">
    <property type="component" value="Unassembled WGS sequence"/>
</dbReference>
<dbReference type="OrthoDB" id="3206024at2"/>
<dbReference type="NCBIfam" id="TIGR03619">
    <property type="entry name" value="F420_Rv2161c"/>
    <property type="match status" value="1"/>
</dbReference>
<dbReference type="STRING" id="673521.SAMN05660991_01325"/>
<accession>A0A1H8RTN7</accession>
<keyword evidence="3" id="KW-1185">Reference proteome</keyword>
<dbReference type="SUPFAM" id="SSF51679">
    <property type="entry name" value="Bacterial luciferase-like"/>
    <property type="match status" value="1"/>
</dbReference>
<protein>
    <submittedName>
        <fullName evidence="2">Probable F420-dependent oxidoreductase, Rv2161c family</fullName>
    </submittedName>
</protein>
<dbReference type="AlphaFoldDB" id="A0A1H8RTN7"/>
<dbReference type="InterPro" id="IPR051260">
    <property type="entry name" value="Diverse_substr_monoxygenases"/>
</dbReference>
<dbReference type="EMBL" id="FOEE01000003">
    <property type="protein sequence ID" value="SEO69705.1"/>
    <property type="molecule type" value="Genomic_DNA"/>
</dbReference>
<feature type="domain" description="Luciferase-like" evidence="1">
    <location>
        <begin position="19"/>
        <end position="235"/>
    </location>
</feature>
<dbReference type="PANTHER" id="PTHR30011">
    <property type="entry name" value="ALKANESULFONATE MONOOXYGENASE-RELATED"/>
    <property type="match status" value="1"/>
</dbReference>
<dbReference type="Gene3D" id="3.20.20.30">
    <property type="entry name" value="Luciferase-like domain"/>
    <property type="match status" value="1"/>
</dbReference>
<dbReference type="RefSeq" id="WP_091941355.1">
    <property type="nucleotide sequence ID" value="NZ_FOEE01000003.1"/>
</dbReference>
<organism evidence="2 3">
    <name type="scientific">Trujillonella endophytica</name>
    <dbReference type="NCBI Taxonomy" id="673521"/>
    <lineage>
        <taxon>Bacteria</taxon>
        <taxon>Bacillati</taxon>
        <taxon>Actinomycetota</taxon>
        <taxon>Actinomycetes</taxon>
        <taxon>Geodermatophilales</taxon>
        <taxon>Geodermatophilaceae</taxon>
        <taxon>Trujillonella</taxon>
    </lineage>
</organism>
<dbReference type="Pfam" id="PF00296">
    <property type="entry name" value="Bac_luciferase"/>
    <property type="match status" value="1"/>
</dbReference>
<sequence>MTAASSGVGVLFRATADTDLLGLARAAEERGFDAFALGEHTHIPVDSDETQFPGGTDQIPQSYARLLDPYISLAYVAATTSMKVGTATSLPAEHDPIALAKALATLDHLSGGRLVLGVGYGWNSAEMHNHGRDFADRRAMVREIVELMRELWANEVAEYHGKHFSLAPSWSWPEPVGGSVPVLLGAAGGAVAMEQLVQWADGWMPGGPAGWIAGKLAELRARWTDAGRGEPGPVVWAIQGIEDTDKARKNLEILRGAGVAQALLAFDTTDPEEVLPVLDRYSTFIA</sequence>
<name>A0A1H8RTN7_9ACTN</name>
<gene>
    <name evidence="2" type="ORF">SAMN05660991_01325</name>
</gene>